<evidence type="ECO:0000313" key="4">
    <source>
        <dbReference type="Proteomes" id="UP000075755"/>
    </source>
</evidence>
<evidence type="ECO:0000256" key="1">
    <source>
        <dbReference type="SAM" id="Phobius"/>
    </source>
</evidence>
<reference evidence="2 4" key="1">
    <citation type="submission" date="2016-03" db="EMBL/GenBank/DDBJ databases">
        <title>Complete genome of Aminobacter aminovorans KCTC 2477.</title>
        <authorList>
            <person name="Kim K.M."/>
        </authorList>
    </citation>
    <scope>NUCLEOTIDE SEQUENCE [LARGE SCALE GENOMIC DNA]</scope>
    <source>
        <strain evidence="2 4">KCTC 2477</strain>
    </source>
</reference>
<keyword evidence="1" id="KW-0812">Transmembrane</keyword>
<dbReference type="EMBL" id="JACICB010000018">
    <property type="protein sequence ID" value="MBB3708259.1"/>
    <property type="molecule type" value="Genomic_DNA"/>
</dbReference>
<sequence length="32" mass="3399">MEEDNFGRGIAFGAVVSGAVWVVVIVVVFAIF</sequence>
<evidence type="ECO:0000313" key="2">
    <source>
        <dbReference type="EMBL" id="AMS39629.1"/>
    </source>
</evidence>
<dbReference type="AlphaFoldDB" id="A0AAC9AQ53"/>
<evidence type="ECO:0000313" key="5">
    <source>
        <dbReference type="Proteomes" id="UP000577697"/>
    </source>
</evidence>
<evidence type="ECO:0000313" key="3">
    <source>
        <dbReference type="EMBL" id="MBB3708259.1"/>
    </source>
</evidence>
<keyword evidence="1" id="KW-0472">Membrane</keyword>
<dbReference type="Proteomes" id="UP000075755">
    <property type="component" value="Chromosome"/>
</dbReference>
<accession>A0AAC9AQ53</accession>
<proteinExistence type="predicted"/>
<gene>
    <name evidence="2" type="ORF">AA2016_0690</name>
    <name evidence="3" type="ORF">FHS67_004597</name>
</gene>
<protein>
    <submittedName>
        <fullName evidence="2">Uncharacterized protein</fullName>
    </submittedName>
</protein>
<reference evidence="3 5" key="2">
    <citation type="submission" date="2020-08" db="EMBL/GenBank/DDBJ databases">
        <title>Genomic Encyclopedia of Type Strains, Phase IV (KMG-IV): sequencing the most valuable type-strain genomes for metagenomic binning, comparative biology and taxonomic classification.</title>
        <authorList>
            <person name="Goeker M."/>
        </authorList>
    </citation>
    <scope>NUCLEOTIDE SEQUENCE [LARGE SCALE GENOMIC DNA]</scope>
    <source>
        <strain evidence="3 5">DSM 10368</strain>
    </source>
</reference>
<keyword evidence="1" id="KW-1133">Transmembrane helix</keyword>
<feature type="transmembrane region" description="Helical" evidence="1">
    <location>
        <begin position="6"/>
        <end position="31"/>
    </location>
</feature>
<dbReference type="Proteomes" id="UP000577697">
    <property type="component" value="Unassembled WGS sequence"/>
</dbReference>
<dbReference type="EMBL" id="CP015005">
    <property type="protein sequence ID" value="AMS39629.1"/>
    <property type="molecule type" value="Genomic_DNA"/>
</dbReference>
<dbReference type="KEGG" id="aak:AA2016_0690"/>
<keyword evidence="5" id="KW-1185">Reference proteome</keyword>
<name>A0AAC9AQ53_AMIAI</name>
<organism evidence="2 4">
    <name type="scientific">Aminobacter aminovorans</name>
    <name type="common">Chelatobacter heintzii</name>
    <dbReference type="NCBI Taxonomy" id="83263"/>
    <lineage>
        <taxon>Bacteria</taxon>
        <taxon>Pseudomonadati</taxon>
        <taxon>Pseudomonadota</taxon>
        <taxon>Alphaproteobacteria</taxon>
        <taxon>Hyphomicrobiales</taxon>
        <taxon>Phyllobacteriaceae</taxon>
        <taxon>Aminobacter</taxon>
    </lineage>
</organism>